<dbReference type="InterPro" id="IPR029016">
    <property type="entry name" value="GAF-like_dom_sf"/>
</dbReference>
<dbReference type="GO" id="GO:0016301">
    <property type="term" value="F:kinase activity"/>
    <property type="evidence" value="ECO:0007669"/>
    <property type="project" value="UniProtKB-KW"/>
</dbReference>
<gene>
    <name evidence="19" type="ORF">HA039_02180</name>
</gene>
<dbReference type="SUPFAM" id="SSF81606">
    <property type="entry name" value="PP2C-like"/>
    <property type="match status" value="1"/>
</dbReference>
<keyword evidence="8" id="KW-0067">ATP-binding</keyword>
<dbReference type="PANTHER" id="PTHR43156:SF2">
    <property type="entry name" value="STAGE II SPORULATION PROTEIN E"/>
    <property type="match status" value="1"/>
</dbReference>
<keyword evidence="3" id="KW-0808">Transferase</keyword>
<organism evidence="19 20">
    <name type="scientific">Streptomyces liangshanensis</name>
    <dbReference type="NCBI Taxonomy" id="2717324"/>
    <lineage>
        <taxon>Bacteria</taxon>
        <taxon>Bacillati</taxon>
        <taxon>Actinomycetota</taxon>
        <taxon>Actinomycetes</taxon>
        <taxon>Kitasatosporales</taxon>
        <taxon>Streptomycetaceae</taxon>
        <taxon>Streptomyces</taxon>
    </lineage>
</organism>
<evidence type="ECO:0000259" key="18">
    <source>
        <dbReference type="SMART" id="SM00331"/>
    </source>
</evidence>
<evidence type="ECO:0000256" key="9">
    <source>
        <dbReference type="ARBA" id="ARBA00022842"/>
    </source>
</evidence>
<evidence type="ECO:0000256" key="7">
    <source>
        <dbReference type="ARBA" id="ARBA00022801"/>
    </source>
</evidence>
<keyword evidence="9" id="KW-0460">Magnesium</keyword>
<dbReference type="SMART" id="SM00065">
    <property type="entry name" value="GAF"/>
    <property type="match status" value="1"/>
</dbReference>
<feature type="compositionally biased region" description="Polar residues" evidence="16">
    <location>
        <begin position="574"/>
        <end position="585"/>
    </location>
</feature>
<keyword evidence="10" id="KW-0904">Protein phosphatase</keyword>
<dbReference type="FunFam" id="3.30.450.40:FF:000035">
    <property type="entry name" value="PAS sensor protein"/>
    <property type="match status" value="1"/>
</dbReference>
<evidence type="ECO:0000256" key="10">
    <source>
        <dbReference type="ARBA" id="ARBA00022912"/>
    </source>
</evidence>
<evidence type="ECO:0000256" key="6">
    <source>
        <dbReference type="ARBA" id="ARBA00022777"/>
    </source>
</evidence>
<keyword evidence="4" id="KW-0479">Metal-binding</keyword>
<comment type="function">
    <text evidence="13">Primarily acts as an independent SigF regulator that is sensitive to the osmosensory signal, mediating the cross talk of PknD with the SigF regulon. Possesses both phosphatase and kinase activities. The kinase domain functions as a classic anti-sigma factor-like kinase to phosphorylate the anti-anti-sigma factor domain at the canonical regulatory site, and the phosphatase domain antagonizes this activity.</text>
</comment>
<keyword evidence="20" id="KW-1185">Reference proteome</keyword>
<keyword evidence="6" id="KW-0418">Kinase</keyword>
<dbReference type="Pfam" id="PF08448">
    <property type="entry name" value="PAS_4"/>
    <property type="match status" value="1"/>
</dbReference>
<accession>A0A6G9GTB3</accession>
<dbReference type="InterPro" id="IPR013656">
    <property type="entry name" value="PAS_4"/>
</dbReference>
<dbReference type="InterPro" id="IPR052016">
    <property type="entry name" value="Bact_Sigma-Reg"/>
</dbReference>
<keyword evidence="2" id="KW-0597">Phosphoprotein</keyword>
<dbReference type="SUPFAM" id="SSF55781">
    <property type="entry name" value="GAF domain-like"/>
    <property type="match status" value="1"/>
</dbReference>
<dbReference type="PANTHER" id="PTHR43156">
    <property type="entry name" value="STAGE II SPORULATION PROTEIN E-RELATED"/>
    <property type="match status" value="1"/>
</dbReference>
<dbReference type="EMBL" id="CP050177">
    <property type="protein sequence ID" value="QIQ01261.1"/>
    <property type="molecule type" value="Genomic_DNA"/>
</dbReference>
<dbReference type="SMART" id="SM00331">
    <property type="entry name" value="PP2C_SIG"/>
    <property type="match status" value="1"/>
</dbReference>
<keyword evidence="7" id="KW-0378">Hydrolase</keyword>
<proteinExistence type="predicted"/>
<dbReference type="Proteomes" id="UP000501179">
    <property type="component" value="Chromosome"/>
</dbReference>
<dbReference type="GO" id="GO:0005524">
    <property type="term" value="F:ATP binding"/>
    <property type="evidence" value="ECO:0007669"/>
    <property type="project" value="UniProtKB-KW"/>
</dbReference>
<dbReference type="Gene3D" id="3.60.40.10">
    <property type="entry name" value="PPM-type phosphatase domain"/>
    <property type="match status" value="1"/>
</dbReference>
<comment type="catalytic activity">
    <reaction evidence="12">
        <text>O-phospho-L-seryl-[protein] + H2O = L-seryl-[protein] + phosphate</text>
        <dbReference type="Rhea" id="RHEA:20629"/>
        <dbReference type="Rhea" id="RHEA-COMP:9863"/>
        <dbReference type="Rhea" id="RHEA-COMP:11604"/>
        <dbReference type="ChEBI" id="CHEBI:15377"/>
        <dbReference type="ChEBI" id="CHEBI:29999"/>
        <dbReference type="ChEBI" id="CHEBI:43474"/>
        <dbReference type="ChEBI" id="CHEBI:83421"/>
        <dbReference type="EC" id="3.1.3.16"/>
    </reaction>
</comment>
<evidence type="ECO:0000313" key="20">
    <source>
        <dbReference type="Proteomes" id="UP000501179"/>
    </source>
</evidence>
<protein>
    <recommendedName>
        <fullName evidence="1">protein-serine/threonine phosphatase</fullName>
        <ecNumber evidence="1">3.1.3.16</ecNumber>
    </recommendedName>
    <alternativeName>
        <fullName evidence="15">Protein-serine/threonine phosphatase</fullName>
    </alternativeName>
    <alternativeName>
        <fullName evidence="14">Serine/threonine-protein kinase</fullName>
    </alternativeName>
</protein>
<evidence type="ECO:0000256" key="15">
    <source>
        <dbReference type="ARBA" id="ARBA00081350"/>
    </source>
</evidence>
<name>A0A6G9GTB3_9ACTN</name>
<feature type="domain" description="GAF" evidence="17">
    <location>
        <begin position="115"/>
        <end position="300"/>
    </location>
</feature>
<evidence type="ECO:0000256" key="5">
    <source>
        <dbReference type="ARBA" id="ARBA00022741"/>
    </source>
</evidence>
<keyword evidence="5" id="KW-0547">Nucleotide-binding</keyword>
<dbReference type="GO" id="GO:0004722">
    <property type="term" value="F:protein serine/threonine phosphatase activity"/>
    <property type="evidence" value="ECO:0007669"/>
    <property type="project" value="UniProtKB-EC"/>
</dbReference>
<evidence type="ECO:0000256" key="4">
    <source>
        <dbReference type="ARBA" id="ARBA00022723"/>
    </source>
</evidence>
<evidence type="ECO:0000256" key="8">
    <source>
        <dbReference type="ARBA" id="ARBA00022840"/>
    </source>
</evidence>
<evidence type="ECO:0000256" key="1">
    <source>
        <dbReference type="ARBA" id="ARBA00013081"/>
    </source>
</evidence>
<evidence type="ECO:0000256" key="3">
    <source>
        <dbReference type="ARBA" id="ARBA00022679"/>
    </source>
</evidence>
<keyword evidence="11" id="KW-0464">Manganese</keyword>
<reference evidence="19 20" key="1">
    <citation type="submission" date="2020-03" db="EMBL/GenBank/DDBJ databases">
        <title>A novel species.</title>
        <authorList>
            <person name="Gao J."/>
        </authorList>
    </citation>
    <scope>NUCLEOTIDE SEQUENCE [LARGE SCALE GENOMIC DNA]</scope>
    <source>
        <strain evidence="19 20">QMT-12</strain>
    </source>
</reference>
<dbReference type="SUPFAM" id="SSF55785">
    <property type="entry name" value="PYP-like sensor domain (PAS domain)"/>
    <property type="match status" value="1"/>
</dbReference>
<dbReference type="Gene3D" id="3.30.450.20">
    <property type="entry name" value="PAS domain"/>
    <property type="match status" value="1"/>
</dbReference>
<evidence type="ECO:0000313" key="19">
    <source>
        <dbReference type="EMBL" id="QIQ01261.1"/>
    </source>
</evidence>
<evidence type="ECO:0000256" key="12">
    <source>
        <dbReference type="ARBA" id="ARBA00047761"/>
    </source>
</evidence>
<dbReference type="InterPro" id="IPR035965">
    <property type="entry name" value="PAS-like_dom_sf"/>
</dbReference>
<dbReference type="Pfam" id="PF07228">
    <property type="entry name" value="SpoIIE"/>
    <property type="match status" value="1"/>
</dbReference>
<feature type="domain" description="PPM-type phosphatase" evidence="18">
    <location>
        <begin position="321"/>
        <end position="560"/>
    </location>
</feature>
<dbReference type="FunFam" id="3.60.40.10:FF:000005">
    <property type="entry name" value="Serine/threonine protein phosphatase"/>
    <property type="match status" value="1"/>
</dbReference>
<sequence>MSICDGDGRYIWGNEEAERRRRIREVLQTDKELTEFWSGSECGSTAALVRRVFETGEPVVEHEQRWSLPGSDEEFTLSSTYFRLDDAQGSPLGVCRMTTDVSGADSRTHLLVLNEAGKSIGTTLDVIQTAQELADFAVPRLADYVTIDLAESVPLGGEPLQRLPASMERVPVFRRAGAASIHPEMPESLWDIGDVVYALPSSPFTRAVHSGQTHYEPVIDTSPGTWLDRDPERLNTIRKTGMHSLIIVPLRARGTLLGEAVFVRTDNPRPFSRNELLLCEEIAARASLSLDNARRFTRERAAALTLQQNLLPQNVRGGKALEVASRYLPADTHEGVGGDWFDVIALPGNRTALVVGDVVGHGINAAARMGQFRTIVRTLAELDLPPDELLTKLDHLVARLAEQDNPENAGHPFPSQALGGTCVYAVYDPASRICTLARAGHPPPAVLHPDGTVTFPDLPAGTPIGVGLGSYESVEMELSEDSILALYTDGLIESRESDLDEGLSRLASALQNSGIPLEDLCEHVTKTMSSKPRQSPDAAYRDVRTPPPLDDDIALLLARPRGPSVEGSRPHPSRANSATAEPTYP</sequence>
<dbReference type="Gene3D" id="3.30.450.40">
    <property type="match status" value="1"/>
</dbReference>
<evidence type="ECO:0000256" key="14">
    <source>
        <dbReference type="ARBA" id="ARBA00075117"/>
    </source>
</evidence>
<dbReference type="InterPro" id="IPR003018">
    <property type="entry name" value="GAF"/>
</dbReference>
<feature type="region of interest" description="Disordered" evidence="16">
    <location>
        <begin position="526"/>
        <end position="585"/>
    </location>
</feature>
<dbReference type="AlphaFoldDB" id="A0A6G9GTB3"/>
<evidence type="ECO:0000256" key="11">
    <source>
        <dbReference type="ARBA" id="ARBA00023211"/>
    </source>
</evidence>
<dbReference type="GO" id="GO:0046872">
    <property type="term" value="F:metal ion binding"/>
    <property type="evidence" value="ECO:0007669"/>
    <property type="project" value="UniProtKB-KW"/>
</dbReference>
<dbReference type="EC" id="3.1.3.16" evidence="1"/>
<evidence type="ECO:0000256" key="13">
    <source>
        <dbReference type="ARBA" id="ARBA00056274"/>
    </source>
</evidence>
<dbReference type="InterPro" id="IPR001932">
    <property type="entry name" value="PPM-type_phosphatase-like_dom"/>
</dbReference>
<dbReference type="InterPro" id="IPR036457">
    <property type="entry name" value="PPM-type-like_dom_sf"/>
</dbReference>
<dbReference type="Pfam" id="PF01590">
    <property type="entry name" value="GAF"/>
    <property type="match status" value="1"/>
</dbReference>
<dbReference type="KEGG" id="slia:HA039_02180"/>
<evidence type="ECO:0000256" key="2">
    <source>
        <dbReference type="ARBA" id="ARBA00022553"/>
    </source>
</evidence>
<evidence type="ECO:0000259" key="17">
    <source>
        <dbReference type="SMART" id="SM00065"/>
    </source>
</evidence>
<evidence type="ECO:0000256" key="16">
    <source>
        <dbReference type="SAM" id="MobiDB-lite"/>
    </source>
</evidence>